<reference evidence="1 2" key="1">
    <citation type="submission" date="2012-01" db="EMBL/GenBank/DDBJ databases">
        <title>Complete sequence of chromosome of Clostridium pasteurianum BC1.</title>
        <authorList>
            <consortium name="US DOE Joint Genome Institute"/>
            <person name="Lucas S."/>
            <person name="Han J."/>
            <person name="Lapidus A."/>
            <person name="Cheng J.-F."/>
            <person name="Goodwin L."/>
            <person name="Pitluck S."/>
            <person name="Peters L."/>
            <person name="Mikhailova N."/>
            <person name="Teshima H."/>
            <person name="Detter J.C."/>
            <person name="Han C."/>
            <person name="Tapia R."/>
            <person name="Land M."/>
            <person name="Hauser L."/>
            <person name="Kyrpides N."/>
            <person name="Ivanova N."/>
            <person name="Pagani I."/>
            <person name="Dunn J."/>
            <person name="Taghavi S."/>
            <person name="Francis A."/>
            <person name="van der Lelie D."/>
            <person name="Woyke T."/>
        </authorList>
    </citation>
    <scope>NUCLEOTIDE SEQUENCE [LARGE SCALE GENOMIC DNA]</scope>
    <source>
        <strain evidence="1 2">BC1</strain>
    </source>
</reference>
<dbReference type="KEGG" id="cpas:Clopa_3214"/>
<dbReference type="HOGENOM" id="CLU_2877944_0_0_9"/>
<accession>R4KBY7</accession>
<protein>
    <submittedName>
        <fullName evidence="1">Uncharacterized protein</fullName>
    </submittedName>
</protein>
<dbReference type="RefSeq" id="WP_015616310.1">
    <property type="nucleotide sequence ID" value="NC_021182.1"/>
</dbReference>
<proteinExistence type="predicted"/>
<evidence type="ECO:0000313" key="1">
    <source>
        <dbReference type="EMBL" id="AGK98024.1"/>
    </source>
</evidence>
<organism evidence="1 2">
    <name type="scientific">Clostridium pasteurianum BC1</name>
    <dbReference type="NCBI Taxonomy" id="86416"/>
    <lineage>
        <taxon>Bacteria</taxon>
        <taxon>Bacillati</taxon>
        <taxon>Bacillota</taxon>
        <taxon>Clostridia</taxon>
        <taxon>Eubacteriales</taxon>
        <taxon>Clostridiaceae</taxon>
        <taxon>Clostridium</taxon>
    </lineage>
</organism>
<keyword evidence="2" id="KW-1185">Reference proteome</keyword>
<name>R4KBY7_CLOPA</name>
<dbReference type="EMBL" id="CP003261">
    <property type="protein sequence ID" value="AGK98024.1"/>
    <property type="molecule type" value="Genomic_DNA"/>
</dbReference>
<sequence>MANLNVDKNLISTNDTARVAIPAIPPIQAQTQAQIEAEIQRITQQIEQQITQILTKIELQSRL</sequence>
<dbReference type="Proteomes" id="UP000013523">
    <property type="component" value="Chromosome"/>
</dbReference>
<gene>
    <name evidence="1" type="ORF">Clopa_3214</name>
</gene>
<evidence type="ECO:0000313" key="2">
    <source>
        <dbReference type="Proteomes" id="UP000013523"/>
    </source>
</evidence>
<dbReference type="AlphaFoldDB" id="R4KBY7"/>